<dbReference type="AlphaFoldDB" id="A0A494ZAR1"/>
<keyword evidence="10" id="KW-0966">Cell projection</keyword>
<evidence type="ECO:0000313" key="10">
    <source>
        <dbReference type="EMBL" id="RKQ19792.1"/>
    </source>
</evidence>
<dbReference type="InterPro" id="IPR018035">
    <property type="entry name" value="Flagellar_FliH/T3SS_HrpE"/>
</dbReference>
<dbReference type="InterPro" id="IPR022524">
    <property type="entry name" value="FliH_Bacilli"/>
</dbReference>
<protein>
    <recommendedName>
        <fullName evidence="7">Flagellar assembly protein FliH</fullName>
    </recommendedName>
</protein>
<keyword evidence="6" id="KW-1006">Bacterial flagellum protein export</keyword>
<evidence type="ECO:0000256" key="7">
    <source>
        <dbReference type="NCBIfam" id="TIGR03825"/>
    </source>
</evidence>
<evidence type="ECO:0000256" key="4">
    <source>
        <dbReference type="ARBA" id="ARBA00022795"/>
    </source>
</evidence>
<comment type="similarity">
    <text evidence="2">Belongs to the FliH family.</text>
</comment>
<proteinExistence type="inferred from homology"/>
<evidence type="ECO:0000256" key="5">
    <source>
        <dbReference type="ARBA" id="ARBA00022927"/>
    </source>
</evidence>
<evidence type="ECO:0000313" key="11">
    <source>
        <dbReference type="Proteomes" id="UP000272238"/>
    </source>
</evidence>
<keyword evidence="4" id="KW-1005">Bacterial flagellum biogenesis</keyword>
<keyword evidence="3" id="KW-0813">Transport</keyword>
<evidence type="ECO:0000256" key="1">
    <source>
        <dbReference type="ARBA" id="ARBA00003041"/>
    </source>
</evidence>
<reference evidence="10 11" key="1">
    <citation type="journal article" date="2016" name="Antonie Van Leeuwenhoek">
        <title>Lysinibacillus endophyticus sp. nov., an indole-3-acetic acid producing endophytic bacterium isolated from corn root (Zea mays cv. Xinken-5).</title>
        <authorList>
            <person name="Yu J."/>
            <person name="Guan X."/>
            <person name="Liu C."/>
            <person name="Xiang W."/>
            <person name="Yu Z."/>
            <person name="Liu X."/>
            <person name="Wang G."/>
        </authorList>
    </citation>
    <scope>NUCLEOTIDE SEQUENCE [LARGE SCALE GENOMIC DNA]</scope>
    <source>
        <strain evidence="10 11">DSM 100506</strain>
    </source>
</reference>
<feature type="domain" description="Flagellar assembly protein FliH/Type III secretion system HrpE" evidence="9">
    <location>
        <begin position="125"/>
        <end position="250"/>
    </location>
</feature>
<dbReference type="PANTHER" id="PTHR34982">
    <property type="entry name" value="YOP PROTEINS TRANSLOCATION PROTEIN L"/>
    <property type="match status" value="1"/>
</dbReference>
<dbReference type="OrthoDB" id="19020at2"/>
<dbReference type="Pfam" id="PF02108">
    <property type="entry name" value="FliH"/>
    <property type="match status" value="1"/>
</dbReference>
<dbReference type="NCBIfam" id="TIGR03825">
    <property type="entry name" value="FliH_bacil"/>
    <property type="match status" value="1"/>
</dbReference>
<accession>A0A494ZAR1</accession>
<keyword evidence="10" id="KW-0969">Cilium</keyword>
<dbReference type="GO" id="GO:0044781">
    <property type="term" value="P:bacterial-type flagellum organization"/>
    <property type="evidence" value="ECO:0007669"/>
    <property type="project" value="UniProtKB-KW"/>
</dbReference>
<gene>
    <name evidence="10" type="primary">fliH</name>
    <name evidence="10" type="ORF">D8M03_01860</name>
</gene>
<evidence type="ECO:0000259" key="9">
    <source>
        <dbReference type="Pfam" id="PF02108"/>
    </source>
</evidence>
<keyword evidence="11" id="KW-1185">Reference proteome</keyword>
<keyword evidence="8" id="KW-0175">Coiled coil</keyword>
<dbReference type="GO" id="GO:0015031">
    <property type="term" value="P:protein transport"/>
    <property type="evidence" value="ECO:0007669"/>
    <property type="project" value="UniProtKB-KW"/>
</dbReference>
<comment type="caution">
    <text evidence="10">The sequence shown here is derived from an EMBL/GenBank/DDBJ whole genome shotgun (WGS) entry which is preliminary data.</text>
</comment>
<organism evidence="10 11">
    <name type="scientific">Ureibacillus endophyticus</name>
    <dbReference type="NCBI Taxonomy" id="1978490"/>
    <lineage>
        <taxon>Bacteria</taxon>
        <taxon>Bacillati</taxon>
        <taxon>Bacillota</taxon>
        <taxon>Bacilli</taxon>
        <taxon>Bacillales</taxon>
        <taxon>Caryophanaceae</taxon>
        <taxon>Ureibacillus</taxon>
    </lineage>
</organism>
<sequence length="263" mass="30733">MSRIIRSSYTKQLEDDKKVEIQLKNLFTQQFSGDECDEPEEEAITKEDIYAERDRILVEAHREIEEQKVEFEKYRNEQLEMIEQLKQLWEEEKLVLEQQAYDTGFQQGYEEGIKKANADMAESLKTANEVIETSKQNAAAYIEEQERVILELSLTAAERIIGATLDRNDELFVSIVKRGLKEAREMKEIKIYVSPQYHNVVSNNRAELVEMFPIDVPLLIFVNEDLSSTESYIETNHGRIVISIDEQLHELRLKLNELLNSKD</sequence>
<evidence type="ECO:0000256" key="8">
    <source>
        <dbReference type="SAM" id="Coils"/>
    </source>
</evidence>
<name>A0A494ZAR1_9BACL</name>
<dbReference type="Proteomes" id="UP000272238">
    <property type="component" value="Unassembled WGS sequence"/>
</dbReference>
<dbReference type="PANTHER" id="PTHR34982:SF1">
    <property type="entry name" value="FLAGELLAR ASSEMBLY PROTEIN FLIH"/>
    <property type="match status" value="1"/>
</dbReference>
<feature type="coiled-coil region" evidence="8">
    <location>
        <begin position="57"/>
        <end position="99"/>
    </location>
</feature>
<dbReference type="InterPro" id="IPR051472">
    <property type="entry name" value="T3SS_Stator/FliH"/>
</dbReference>
<evidence type="ECO:0000256" key="3">
    <source>
        <dbReference type="ARBA" id="ARBA00022448"/>
    </source>
</evidence>
<keyword evidence="10" id="KW-0282">Flagellum</keyword>
<evidence type="ECO:0000256" key="6">
    <source>
        <dbReference type="ARBA" id="ARBA00023225"/>
    </source>
</evidence>
<evidence type="ECO:0000256" key="2">
    <source>
        <dbReference type="ARBA" id="ARBA00006602"/>
    </source>
</evidence>
<comment type="function">
    <text evidence="1">Needed for flagellar regrowth and assembly.</text>
</comment>
<dbReference type="EMBL" id="RBZN01000002">
    <property type="protein sequence ID" value="RKQ19792.1"/>
    <property type="molecule type" value="Genomic_DNA"/>
</dbReference>
<dbReference type="GO" id="GO:0005829">
    <property type="term" value="C:cytosol"/>
    <property type="evidence" value="ECO:0007669"/>
    <property type="project" value="TreeGrafter"/>
</dbReference>
<keyword evidence="5" id="KW-0653">Protein transport</keyword>